<evidence type="ECO:0000313" key="2">
    <source>
        <dbReference type="Proteomes" id="UP001151760"/>
    </source>
</evidence>
<dbReference type="PANTHER" id="PTHR11439">
    <property type="entry name" value="GAG-POL-RELATED RETROTRANSPOSON"/>
    <property type="match status" value="1"/>
</dbReference>
<accession>A0ABQ4Y8R1</accession>
<name>A0ABQ4Y8R1_9ASTR</name>
<organism evidence="1 2">
    <name type="scientific">Tanacetum coccineum</name>
    <dbReference type="NCBI Taxonomy" id="301880"/>
    <lineage>
        <taxon>Eukaryota</taxon>
        <taxon>Viridiplantae</taxon>
        <taxon>Streptophyta</taxon>
        <taxon>Embryophyta</taxon>
        <taxon>Tracheophyta</taxon>
        <taxon>Spermatophyta</taxon>
        <taxon>Magnoliopsida</taxon>
        <taxon>eudicotyledons</taxon>
        <taxon>Gunneridae</taxon>
        <taxon>Pentapetalae</taxon>
        <taxon>asterids</taxon>
        <taxon>campanulids</taxon>
        <taxon>Asterales</taxon>
        <taxon>Asteraceae</taxon>
        <taxon>Asteroideae</taxon>
        <taxon>Anthemideae</taxon>
        <taxon>Anthemidinae</taxon>
        <taxon>Tanacetum</taxon>
    </lineage>
</organism>
<comment type="caution">
    <text evidence="1">The sequence shown here is derived from an EMBL/GenBank/DDBJ whole genome shotgun (WGS) entry which is preliminary data.</text>
</comment>
<reference evidence="1" key="1">
    <citation type="journal article" date="2022" name="Int. J. Mol. Sci.">
        <title>Draft Genome of Tanacetum Coccineum: Genomic Comparison of Closely Related Tanacetum-Family Plants.</title>
        <authorList>
            <person name="Yamashiro T."/>
            <person name="Shiraishi A."/>
            <person name="Nakayama K."/>
            <person name="Satake H."/>
        </authorList>
    </citation>
    <scope>NUCLEOTIDE SEQUENCE</scope>
</reference>
<reference evidence="1" key="2">
    <citation type="submission" date="2022-01" db="EMBL/GenBank/DDBJ databases">
        <authorList>
            <person name="Yamashiro T."/>
            <person name="Shiraishi A."/>
            <person name="Satake H."/>
            <person name="Nakayama K."/>
        </authorList>
    </citation>
    <scope>NUCLEOTIDE SEQUENCE</scope>
</reference>
<dbReference type="PANTHER" id="PTHR11439:SF496">
    <property type="entry name" value="RNA-DIRECTED DNA POLYMERASE"/>
    <property type="match status" value="1"/>
</dbReference>
<dbReference type="CDD" id="cd09272">
    <property type="entry name" value="RNase_HI_RT_Ty1"/>
    <property type="match status" value="2"/>
</dbReference>
<keyword evidence="2" id="KW-1185">Reference proteome</keyword>
<gene>
    <name evidence="1" type="ORF">Tco_0706915</name>
</gene>
<evidence type="ECO:0000313" key="1">
    <source>
        <dbReference type="EMBL" id="GJS74074.1"/>
    </source>
</evidence>
<sequence>MFHGLWWNTKAELRVDCYCDAGFETDRDDTKYQTGYVSILNGGAVDWKSSKQSTTAMSAIEAEYIAVSEATMESVLIRKFSGLVSPASTQVSTASTQEDDLEEMDLKWQLALLSMRTRKFFQKTGRKITINGSDTAGYDKSKTLSSKAMLAIDGAGFDCSYMADDEVPINMALMAFSDSEINCTSQSLDFNQLCLEEFQQLSLKAYGPKFMLDVDKFEKKTVFPTKIEFVKQQEKPVRKPVKYAEMYRSQGPRGNQRNWNNQKSQQLGSDFVMYNKACFVCGSFDHLQTNCNYHQRERVDLGVPSTTKKIKGDILLVQFAVRQVPFVFENQDAVDYGYNFMNTKIFIDNESTICIVKNPVFHSKTKHIEIRHHFIRDSNEKKLIQMIKIHTYHNVADLLTKAFDVGRFHYLIARNWKCLTAKVLIEEVNYEGVLKEQEKGVAKKEVSAVDPVTTANAPTTTIDELTLADSNRNQSALNPKLLHLLLQ</sequence>
<proteinExistence type="predicted"/>
<dbReference type="Proteomes" id="UP001151760">
    <property type="component" value="Unassembled WGS sequence"/>
</dbReference>
<dbReference type="EMBL" id="BQNB010010203">
    <property type="protein sequence ID" value="GJS74074.1"/>
    <property type="molecule type" value="Genomic_DNA"/>
</dbReference>
<protein>
    <submittedName>
        <fullName evidence="1">Uncharacterized protein</fullName>
    </submittedName>
</protein>